<sequence>MTMLHFCDLKTLVGSVMLRTGFAQRLARADRCLYGTWLKTPALEPVEILADAGFDFLVIDQEHAPLTLEFAYAATVAAQGAGMSVLVRVPDRSGSHLQRLLDTGVDGILVPRVTSVAEADAAVRQMTFSPAGERGIGITSRAGRWGGLPRAEYLRFGDEEVLRAVQLEERAAIEAVDEILDVAGLNGVFLGMGDLQLSSGLPESDPVLQELVDRLLAAAHRRGVPAGTAVATAAQASAAADRGYRFVMVSNDTSLLRTAATSVVRQLEEGASHGV</sequence>
<evidence type="ECO:0000256" key="1">
    <source>
        <dbReference type="ARBA" id="ARBA00005568"/>
    </source>
</evidence>
<dbReference type="EMBL" id="JFBT01000001">
    <property type="protein sequence ID" value="EXG81646.1"/>
    <property type="molecule type" value="Genomic_DNA"/>
</dbReference>
<dbReference type="AlphaFoldDB" id="A0A011AI11"/>
<dbReference type="Pfam" id="PF03328">
    <property type="entry name" value="HpcH_HpaI"/>
    <property type="match status" value="1"/>
</dbReference>
<dbReference type="PANTHER" id="PTHR30502:SF0">
    <property type="entry name" value="PHOSPHOENOLPYRUVATE CARBOXYLASE FAMILY PROTEIN"/>
    <property type="match status" value="1"/>
</dbReference>
<keyword evidence="3 5" id="KW-0456">Lyase</keyword>
<feature type="domain" description="HpcH/HpaI aldolase/citrate lyase" evidence="4">
    <location>
        <begin position="36"/>
        <end position="257"/>
    </location>
</feature>
<dbReference type="PANTHER" id="PTHR30502">
    <property type="entry name" value="2-KETO-3-DEOXY-L-RHAMNONATE ALDOLASE"/>
    <property type="match status" value="1"/>
</dbReference>
<dbReference type="InterPro" id="IPR050251">
    <property type="entry name" value="HpcH-HpaI_aldolase"/>
</dbReference>
<protein>
    <submittedName>
        <fullName evidence="5">2,4-dihydroxyhept-2-ene-1,7-dioic acid aldolase</fullName>
        <ecNumber evidence="5">4.1.2.-</ecNumber>
    </submittedName>
</protein>
<dbReference type="SUPFAM" id="SSF51621">
    <property type="entry name" value="Phosphoenolpyruvate/pyruvate domain"/>
    <property type="match status" value="1"/>
</dbReference>
<dbReference type="EC" id="4.1.2.-" evidence="5"/>
<name>A0A011AI11_9ACTN</name>
<comment type="caution">
    <text evidence="5">The sequence shown here is derived from an EMBL/GenBank/DDBJ whole genome shotgun (WGS) entry which is preliminary data.</text>
</comment>
<evidence type="ECO:0000313" key="6">
    <source>
        <dbReference type="Proteomes" id="UP000021053"/>
    </source>
</evidence>
<comment type="similarity">
    <text evidence="1">Belongs to the HpcH/HpaI aldolase family.</text>
</comment>
<reference evidence="5 6" key="1">
    <citation type="submission" date="2013-07" db="EMBL/GenBank/DDBJ databases">
        <authorList>
            <consortium name="DOE Joint Genome Institute"/>
            <person name="Eisen J."/>
            <person name="Huntemann M."/>
            <person name="Han J."/>
            <person name="Chen A."/>
            <person name="Kyrpides N."/>
            <person name="Mavromatis K."/>
            <person name="Markowitz V."/>
            <person name="Palaniappan K."/>
            <person name="Ivanova N."/>
            <person name="Schaumberg A."/>
            <person name="Pati A."/>
            <person name="Liolios K."/>
            <person name="Nordberg H.P."/>
            <person name="Cantor M.N."/>
            <person name="Hua S.X."/>
            <person name="Woyke T."/>
        </authorList>
    </citation>
    <scope>NUCLEOTIDE SEQUENCE [LARGE SCALE GENOMIC DNA]</scope>
    <source>
        <strain evidence="5 6">DSM 44712</strain>
    </source>
</reference>
<dbReference type="InterPro" id="IPR005000">
    <property type="entry name" value="Aldolase/citrate-lyase_domain"/>
</dbReference>
<proteinExistence type="inferred from homology"/>
<evidence type="ECO:0000259" key="4">
    <source>
        <dbReference type="Pfam" id="PF03328"/>
    </source>
</evidence>
<dbReference type="Proteomes" id="UP000021053">
    <property type="component" value="Unassembled WGS sequence"/>
</dbReference>
<dbReference type="GO" id="GO:0046872">
    <property type="term" value="F:metal ion binding"/>
    <property type="evidence" value="ECO:0007669"/>
    <property type="project" value="UniProtKB-KW"/>
</dbReference>
<accession>A0A011AI11</accession>
<dbReference type="HOGENOM" id="CLU_059964_4_1_11"/>
<dbReference type="Gene3D" id="3.20.20.60">
    <property type="entry name" value="Phosphoenolpyruvate-binding domains"/>
    <property type="match status" value="1"/>
</dbReference>
<evidence type="ECO:0000256" key="2">
    <source>
        <dbReference type="ARBA" id="ARBA00022723"/>
    </source>
</evidence>
<dbReference type="InterPro" id="IPR040442">
    <property type="entry name" value="Pyrv_kinase-like_dom_sf"/>
</dbReference>
<evidence type="ECO:0000256" key="3">
    <source>
        <dbReference type="ARBA" id="ARBA00023239"/>
    </source>
</evidence>
<organism evidence="5 6">
    <name type="scientific">Cryptosporangium arvum DSM 44712</name>
    <dbReference type="NCBI Taxonomy" id="927661"/>
    <lineage>
        <taxon>Bacteria</taxon>
        <taxon>Bacillati</taxon>
        <taxon>Actinomycetota</taxon>
        <taxon>Actinomycetes</taxon>
        <taxon>Cryptosporangiales</taxon>
        <taxon>Cryptosporangiaceae</taxon>
        <taxon>Cryptosporangium</taxon>
    </lineage>
</organism>
<dbReference type="InterPro" id="IPR015813">
    <property type="entry name" value="Pyrv/PenolPyrv_kinase-like_dom"/>
</dbReference>
<keyword evidence="2" id="KW-0479">Metal-binding</keyword>
<gene>
    <name evidence="5" type="ORF">CryarDRAFT_2764</name>
</gene>
<dbReference type="GO" id="GO:0005737">
    <property type="term" value="C:cytoplasm"/>
    <property type="evidence" value="ECO:0007669"/>
    <property type="project" value="TreeGrafter"/>
</dbReference>
<evidence type="ECO:0000313" key="5">
    <source>
        <dbReference type="EMBL" id="EXG81646.1"/>
    </source>
</evidence>
<dbReference type="PATRIC" id="fig|927661.3.peg.2726"/>
<dbReference type="GO" id="GO:0016832">
    <property type="term" value="F:aldehyde-lyase activity"/>
    <property type="evidence" value="ECO:0007669"/>
    <property type="project" value="TreeGrafter"/>
</dbReference>
<keyword evidence="6" id="KW-1185">Reference proteome</keyword>